<dbReference type="Gene3D" id="2.120.10.30">
    <property type="entry name" value="TolB, C-terminal domain"/>
    <property type="match status" value="2"/>
</dbReference>
<evidence type="ECO:0000256" key="1">
    <source>
        <dbReference type="SAM" id="SignalP"/>
    </source>
</evidence>
<feature type="signal peptide" evidence="1">
    <location>
        <begin position="1"/>
        <end position="24"/>
    </location>
</feature>
<evidence type="ECO:0000259" key="2">
    <source>
        <dbReference type="PROSITE" id="PS51662"/>
    </source>
</evidence>
<dbReference type="GO" id="GO:0016158">
    <property type="term" value="F:inositol hexakisphosphate 3-phosphatase activity"/>
    <property type="evidence" value="ECO:0007669"/>
    <property type="project" value="InterPro"/>
</dbReference>
<organism evidence="3 4">
    <name type="scientific">Beggiatoa alba B18LD</name>
    <dbReference type="NCBI Taxonomy" id="395493"/>
    <lineage>
        <taxon>Bacteria</taxon>
        <taxon>Pseudomonadati</taxon>
        <taxon>Pseudomonadota</taxon>
        <taxon>Gammaproteobacteria</taxon>
        <taxon>Thiotrichales</taxon>
        <taxon>Thiotrichaceae</taxon>
        <taxon>Beggiatoa</taxon>
    </lineage>
</organism>
<gene>
    <name evidence="3" type="ORF">BegalDRAFT_3543</name>
</gene>
<dbReference type="RefSeq" id="WP_002692350.1">
    <property type="nucleotide sequence ID" value="NZ_JH600070.1"/>
</dbReference>
<accession>I3CL58</accession>
<dbReference type="PROSITE" id="PS51662">
    <property type="entry name" value="BP_PHYTASE"/>
    <property type="match status" value="2"/>
</dbReference>
<dbReference type="Proteomes" id="UP000005744">
    <property type="component" value="Unassembled WGS sequence"/>
</dbReference>
<keyword evidence="3" id="KW-0378">Hydrolase</keyword>
<sequence>MRLRTLSTLAVSTMLALGCHSALAVNASFDSNNNVLKIPEIQGISALGSFSADLRFTDLSNSLFSLESIALVPAGNSENPAYYDFIKNSLFVPEVDFSPFVLDAYLQLTDMMQFKLTDYRIYPYATVETEPSSQGGADTPAIWVHPDNPADSLVLGTDSDGGLEIFDLKGNRLQVLLPEQEIKYVDVRYQFPLNGVNVDIVVVTNEKDNQLEIFAVDPETRTLMAVTDANAPIKPSISLDGMCLYRSPLTNRYYSYVMDGDGAIEQWELLDNGAGKIVASLIRHFDIGGGTAGCVADDEFAALYISDEDTALWRYGAEPEDGIARTAVDLAKPFGNVTELEGLSIVYGRDGDGYLIAANQGSSNFLVYKRTTGNVFVGSFKLVASAVNGVGAVEETNGIAVSNVAFNSDFPTGLFVAQDDSNGNTPLNFKLVSWQSVANYLSLQVDSSFDPRTIGFADTNTKPVLPQVETDPVPASGDSADDPAIWVHPTDPSLSTIIGTQKQGGFVVYDLNGKELQYVADGDMNNVDIRYNFPLGGTNIALVAFTNRSDDSIVLYKVDNETRQLASVTARKILPANLQGEIYGLCMYRSRVNNQYYVFINSTAGIVQQWRVFDNGRGLVDAEMSREFAVGSQTEGCVADDFSAKFYVGEEDVGIWQYGAEPSDGNARVSIDSTVTTGGHITADVEGMSIYYSGEQSGYLIASSQGNNVFNVYDRAGNHAYIGSFQVVADDVSGIDGVSETDGLDVLNLPLGSKFPSGVFIAQDGRNIVPNENQNFKLVSWENIANALNLSIVTGFDPR</sequence>
<name>I3CL58_9GAMM</name>
<evidence type="ECO:0000313" key="3">
    <source>
        <dbReference type="EMBL" id="EIJ44351.1"/>
    </source>
</evidence>
<reference evidence="3 4" key="1">
    <citation type="submission" date="2011-11" db="EMBL/GenBank/DDBJ databases">
        <title>Improved High-Quality Draft sequence of Beggiatoa alba B18lD.</title>
        <authorList>
            <consortium name="US DOE Joint Genome Institute"/>
            <person name="Lucas S."/>
            <person name="Han J."/>
            <person name="Lapidus A."/>
            <person name="Cheng J.-F."/>
            <person name="Goodwin L."/>
            <person name="Pitluck S."/>
            <person name="Peters L."/>
            <person name="Mikhailova N."/>
            <person name="Held B."/>
            <person name="Detter J.C."/>
            <person name="Han C."/>
            <person name="Tapia R."/>
            <person name="Land M."/>
            <person name="Hauser L."/>
            <person name="Kyrpides N."/>
            <person name="Ivanova N."/>
            <person name="Pagani I."/>
            <person name="Samuel K."/>
            <person name="Teske A."/>
            <person name="Mueller J."/>
            <person name="Woyke T."/>
        </authorList>
    </citation>
    <scope>NUCLEOTIDE SEQUENCE [LARGE SCALE GENOMIC DNA]</scope>
    <source>
        <strain evidence="3 4">B18LD</strain>
    </source>
</reference>
<dbReference type="InterPro" id="IPR011042">
    <property type="entry name" value="6-blade_b-propeller_TolB-like"/>
</dbReference>
<dbReference type="Pfam" id="PF02333">
    <property type="entry name" value="Phytase"/>
    <property type="match status" value="2"/>
</dbReference>
<protein>
    <submittedName>
        <fullName evidence="3">3-phytase (Myo-inositol-hexaphosphate 3-phosphohydrolase)</fullName>
    </submittedName>
</protein>
<dbReference type="EMBL" id="JH600070">
    <property type="protein sequence ID" value="EIJ44351.1"/>
    <property type="molecule type" value="Genomic_DNA"/>
</dbReference>
<dbReference type="SUPFAM" id="SSF50956">
    <property type="entry name" value="Thermostable phytase (3-phytase)"/>
    <property type="match status" value="2"/>
</dbReference>
<dbReference type="PROSITE" id="PS51257">
    <property type="entry name" value="PROKAR_LIPOPROTEIN"/>
    <property type="match status" value="1"/>
</dbReference>
<feature type="domain" description="BPP" evidence="2">
    <location>
        <begin position="113"/>
        <end position="441"/>
    </location>
</feature>
<feature type="domain" description="BPP" evidence="2">
    <location>
        <begin position="454"/>
        <end position="788"/>
    </location>
</feature>
<dbReference type="HOGENOM" id="CLU_020351_0_0_6"/>
<dbReference type="STRING" id="395493.BegalDRAFT_3543"/>
<keyword evidence="1" id="KW-0732">Signal</keyword>
<keyword evidence="4" id="KW-1185">Reference proteome</keyword>
<feature type="chain" id="PRO_5003669075" evidence="1">
    <location>
        <begin position="25"/>
        <end position="799"/>
    </location>
</feature>
<dbReference type="AlphaFoldDB" id="I3CL58"/>
<dbReference type="eggNOG" id="COG4247">
    <property type="taxonomic scope" value="Bacteria"/>
</dbReference>
<evidence type="ECO:0000313" key="4">
    <source>
        <dbReference type="Proteomes" id="UP000005744"/>
    </source>
</evidence>
<dbReference type="InterPro" id="IPR003431">
    <property type="entry name" value="B-propeller_Phytase"/>
</dbReference>
<dbReference type="OrthoDB" id="8696437at2"/>
<proteinExistence type="predicted"/>